<dbReference type="AlphaFoldDB" id="A0A7W3RJC1"/>
<protein>
    <submittedName>
        <fullName evidence="7">Acyl-CoA synthetase (AMP-forming)/AMP-acid ligase II</fullName>
    </submittedName>
</protein>
<dbReference type="GO" id="GO:0006633">
    <property type="term" value="P:fatty acid biosynthetic process"/>
    <property type="evidence" value="ECO:0007669"/>
    <property type="project" value="TreeGrafter"/>
</dbReference>
<dbReference type="InterPro" id="IPR042099">
    <property type="entry name" value="ANL_N_sf"/>
</dbReference>
<dbReference type="GO" id="GO:0005886">
    <property type="term" value="C:plasma membrane"/>
    <property type="evidence" value="ECO:0007669"/>
    <property type="project" value="TreeGrafter"/>
</dbReference>
<keyword evidence="4" id="KW-0443">Lipid metabolism</keyword>
<dbReference type="RefSeq" id="WP_310738537.1">
    <property type="nucleotide sequence ID" value="NZ_BAAAHW010000014.1"/>
</dbReference>
<dbReference type="Pfam" id="PF00501">
    <property type="entry name" value="AMP-binding"/>
    <property type="match status" value="1"/>
</dbReference>
<name>A0A7W3RJC1_STRMR</name>
<dbReference type="GO" id="GO:0016874">
    <property type="term" value="F:ligase activity"/>
    <property type="evidence" value="ECO:0007669"/>
    <property type="project" value="UniProtKB-KW"/>
</dbReference>
<dbReference type="Gene3D" id="3.40.50.12780">
    <property type="entry name" value="N-terminal domain of ligase-like"/>
    <property type="match status" value="1"/>
</dbReference>
<gene>
    <name evidence="7" type="ORF">HDA42_000189</name>
</gene>
<feature type="domain" description="AMP-dependent synthetase/ligase" evidence="6">
    <location>
        <begin position="16"/>
        <end position="424"/>
    </location>
</feature>
<dbReference type="InterPro" id="IPR020845">
    <property type="entry name" value="AMP-binding_CS"/>
</dbReference>
<dbReference type="CDD" id="cd05931">
    <property type="entry name" value="FAAL"/>
    <property type="match status" value="1"/>
</dbReference>
<evidence type="ECO:0000313" key="8">
    <source>
        <dbReference type="Proteomes" id="UP000577386"/>
    </source>
</evidence>
<keyword evidence="8" id="KW-1185">Reference proteome</keyword>
<evidence type="ECO:0000256" key="1">
    <source>
        <dbReference type="ARBA" id="ARBA00006432"/>
    </source>
</evidence>
<dbReference type="InterPro" id="IPR045851">
    <property type="entry name" value="AMP-bd_C_sf"/>
</dbReference>
<evidence type="ECO:0000256" key="4">
    <source>
        <dbReference type="ARBA" id="ARBA00023098"/>
    </source>
</evidence>
<feature type="compositionally biased region" description="Low complexity" evidence="5">
    <location>
        <begin position="619"/>
        <end position="628"/>
    </location>
</feature>
<evidence type="ECO:0000256" key="3">
    <source>
        <dbReference type="ARBA" id="ARBA00022832"/>
    </source>
</evidence>
<comment type="similarity">
    <text evidence="1">Belongs to the ATP-dependent AMP-binding enzyme family.</text>
</comment>
<dbReference type="PANTHER" id="PTHR22754">
    <property type="entry name" value="DISCO-INTERACTING PROTEIN 2 DIP2 -RELATED"/>
    <property type="match status" value="1"/>
</dbReference>
<dbReference type="PROSITE" id="PS00455">
    <property type="entry name" value="AMP_BINDING"/>
    <property type="match status" value="1"/>
</dbReference>
<dbReference type="GO" id="GO:0070566">
    <property type="term" value="F:adenylyltransferase activity"/>
    <property type="evidence" value="ECO:0007669"/>
    <property type="project" value="TreeGrafter"/>
</dbReference>
<evidence type="ECO:0000259" key="6">
    <source>
        <dbReference type="Pfam" id="PF00501"/>
    </source>
</evidence>
<evidence type="ECO:0000313" key="7">
    <source>
        <dbReference type="EMBL" id="MBA9051014.1"/>
    </source>
</evidence>
<dbReference type="SUPFAM" id="SSF56801">
    <property type="entry name" value="Acetyl-CoA synthetase-like"/>
    <property type="match status" value="1"/>
</dbReference>
<dbReference type="Gene3D" id="3.30.300.30">
    <property type="match status" value="1"/>
</dbReference>
<dbReference type="InterPro" id="IPR000873">
    <property type="entry name" value="AMP-dep_synth/lig_dom"/>
</dbReference>
<organism evidence="7 8">
    <name type="scientific">Streptomyces murinus</name>
    <dbReference type="NCBI Taxonomy" id="33900"/>
    <lineage>
        <taxon>Bacteria</taxon>
        <taxon>Bacillati</taxon>
        <taxon>Actinomycetota</taxon>
        <taxon>Actinomycetes</taxon>
        <taxon>Kitasatosporales</taxon>
        <taxon>Streptomycetaceae</taxon>
        <taxon>Streptomyces</taxon>
    </lineage>
</organism>
<dbReference type="InterPro" id="IPR040097">
    <property type="entry name" value="FAAL/FAAC"/>
</dbReference>
<feature type="region of interest" description="Disordered" evidence="5">
    <location>
        <begin position="577"/>
        <end position="697"/>
    </location>
</feature>
<dbReference type="GO" id="GO:0071766">
    <property type="term" value="P:Actinobacterium-type cell wall biogenesis"/>
    <property type="evidence" value="ECO:0007669"/>
    <property type="project" value="UniProtKB-ARBA"/>
</dbReference>
<feature type="compositionally biased region" description="Low complexity" evidence="5">
    <location>
        <begin position="635"/>
        <end position="697"/>
    </location>
</feature>
<proteinExistence type="inferred from homology"/>
<sequence>MSPLPPSAHTSLVHVLEHRATQTPDRLAFRFLPDGTGDHPIDWTYGELAERAGAVAAHLGERGLTQGHVVLALDPGLDYVAGLLGIMQAGCTAVPCFPPFGRRATARFLSVLDDCNPRAVLTDPRFAPQVDHFHQQLTPTTEHPQWIFPEPDFYQPPDSGEVPMRVVEPALIQYSSGSTGDPKGIVLTHENLLSNCRVLDTHMGYEEDRVGCSWLPPYHDMGLMGTIMLALHGGWPLVMLSPIHFVQDPYRWLKAITDHKVTISVGPNFAFDLCAQNITDEELTTLDLSRLRQVFCGSEPVSGNTMERFEERFAPVGFDPGSLIPCYGLAEATLFVSGKPEAADTIRTEQLDKTALEQGHAHRTHTHGDGDGAVDAGTVRVVSCGIVADGHEVLIVDPHTLTPLPDGETGEIWVNGTSVAAGYLGRPELTAHTFGARPAHAADDSRTYLRTGDLGFLLDGELFVTGRLKDLIVISGRNLHPQDIEHSVLRAHQDLRRIAAFALPSDKRDEEEVVLVAEFRGTAKEFAAQQKELLERVTAAVTEDHGVRPGRVHIGPPGCVLMTTSGKVRRRDTRKAYLDGTLKTFPTPTPATSTNTPADAPASEPAGVPAGVPAGGPAGASAGASAGVSAGGSAGTQAGTPADASASVSAGVPVSASADASAGGPAGVPVSASANGSAGGSAETPAGASAGASAGVS</sequence>
<evidence type="ECO:0000256" key="2">
    <source>
        <dbReference type="ARBA" id="ARBA00022598"/>
    </source>
</evidence>
<reference evidence="7 8" key="1">
    <citation type="submission" date="2020-08" db="EMBL/GenBank/DDBJ databases">
        <title>Sequencing the genomes of 1000 actinobacteria strains.</title>
        <authorList>
            <person name="Klenk H.-P."/>
        </authorList>
    </citation>
    <scope>NUCLEOTIDE SEQUENCE [LARGE SCALE GENOMIC DNA]</scope>
    <source>
        <strain evidence="7 8">DSM 41827</strain>
    </source>
</reference>
<dbReference type="EMBL" id="JACJIJ010000001">
    <property type="protein sequence ID" value="MBA9051014.1"/>
    <property type="molecule type" value="Genomic_DNA"/>
</dbReference>
<dbReference type="Proteomes" id="UP000577386">
    <property type="component" value="Unassembled WGS sequence"/>
</dbReference>
<evidence type="ECO:0000256" key="5">
    <source>
        <dbReference type="SAM" id="MobiDB-lite"/>
    </source>
</evidence>
<keyword evidence="3" id="KW-0276">Fatty acid metabolism</keyword>
<dbReference type="PANTHER" id="PTHR22754:SF32">
    <property type="entry name" value="DISCO-INTERACTING PROTEIN 2"/>
    <property type="match status" value="1"/>
</dbReference>
<comment type="caution">
    <text evidence="7">The sequence shown here is derived from an EMBL/GenBank/DDBJ whole genome shotgun (WGS) entry which is preliminary data.</text>
</comment>
<feature type="compositionally biased region" description="Low complexity" evidence="5">
    <location>
        <begin position="584"/>
        <end position="612"/>
    </location>
</feature>
<keyword evidence="2 7" id="KW-0436">Ligase</keyword>
<accession>A0A7W3RJC1</accession>
<dbReference type="FunFam" id="3.40.50.12780:FF:000013">
    <property type="entry name" value="Long-chain-fatty-acid--AMP ligase FadD32"/>
    <property type="match status" value="1"/>
</dbReference>